<accession>A0AAV8WXH7</accession>
<sequence>MVFYAVNAIHLTETEVGNSISKGISLNESTNITLIPSYDPDIEQICLQPVAGIIKKTVDTNMEIDSQSISHGQINFICEVVYPEQLNLKVSCN</sequence>
<evidence type="ECO:0000313" key="2">
    <source>
        <dbReference type="Proteomes" id="UP001162156"/>
    </source>
</evidence>
<proteinExistence type="predicted"/>
<protein>
    <submittedName>
        <fullName evidence="1">Uncharacterized protein</fullName>
    </submittedName>
</protein>
<name>A0AAV8WXH7_9CUCU</name>
<dbReference type="AlphaFoldDB" id="A0AAV8WXH7"/>
<comment type="caution">
    <text evidence="1">The sequence shown here is derived from an EMBL/GenBank/DDBJ whole genome shotgun (WGS) entry which is preliminary data.</text>
</comment>
<dbReference type="EMBL" id="JANEYF010004507">
    <property type="protein sequence ID" value="KAJ8930967.1"/>
    <property type="molecule type" value="Genomic_DNA"/>
</dbReference>
<evidence type="ECO:0000313" key="1">
    <source>
        <dbReference type="EMBL" id="KAJ8930967.1"/>
    </source>
</evidence>
<gene>
    <name evidence="1" type="ORF">NQ314_016181</name>
</gene>
<dbReference type="Proteomes" id="UP001162156">
    <property type="component" value="Unassembled WGS sequence"/>
</dbReference>
<organism evidence="1 2">
    <name type="scientific">Rhamnusium bicolor</name>
    <dbReference type="NCBI Taxonomy" id="1586634"/>
    <lineage>
        <taxon>Eukaryota</taxon>
        <taxon>Metazoa</taxon>
        <taxon>Ecdysozoa</taxon>
        <taxon>Arthropoda</taxon>
        <taxon>Hexapoda</taxon>
        <taxon>Insecta</taxon>
        <taxon>Pterygota</taxon>
        <taxon>Neoptera</taxon>
        <taxon>Endopterygota</taxon>
        <taxon>Coleoptera</taxon>
        <taxon>Polyphaga</taxon>
        <taxon>Cucujiformia</taxon>
        <taxon>Chrysomeloidea</taxon>
        <taxon>Cerambycidae</taxon>
        <taxon>Lepturinae</taxon>
        <taxon>Rhagiini</taxon>
        <taxon>Rhamnusium</taxon>
    </lineage>
</organism>
<reference evidence="1" key="1">
    <citation type="journal article" date="2023" name="Insect Mol. Biol.">
        <title>Genome sequencing provides insights into the evolution of gene families encoding plant cell wall-degrading enzymes in longhorned beetles.</title>
        <authorList>
            <person name="Shin N.R."/>
            <person name="Okamura Y."/>
            <person name="Kirsch R."/>
            <person name="Pauchet Y."/>
        </authorList>
    </citation>
    <scope>NUCLEOTIDE SEQUENCE</scope>
    <source>
        <strain evidence="1">RBIC_L_NR</strain>
    </source>
</reference>
<keyword evidence="2" id="KW-1185">Reference proteome</keyword>